<sequence length="277" mass="29668">MKSIKRVFAIFLVVMLMATAFAGCGRKEEPEDTPDVAVADKVEDTSTPEPEETPASTPEEASEEPTEEPAEEPATDTPESASEPAQTGEVEADLVLGTVEGNTYTNGYFGFTLPIPEGWFVATREQLAQLLNAALDYLENDSGAGTIDLETLQIVPLIIIAEQDPSSSIGPNSNLACTAQNISQYGSLIKDLKTYMNMAVQGLKAQGVEQSGDIEYLNIGGQEVAKVSAKQSVAGIALNQTMYVFMKNGFVVMFTLTSNTDEGMQTLENIMSGIAFK</sequence>
<evidence type="ECO:0000313" key="3">
    <source>
        <dbReference type="EMBL" id="SHI80519.1"/>
    </source>
</evidence>
<keyword evidence="2" id="KW-0732">Signal</keyword>
<accession>A0A1M6E563</accession>
<evidence type="ECO:0000256" key="2">
    <source>
        <dbReference type="SAM" id="SignalP"/>
    </source>
</evidence>
<evidence type="ECO:0008006" key="5">
    <source>
        <dbReference type="Google" id="ProtNLM"/>
    </source>
</evidence>
<reference evidence="3 4" key="1">
    <citation type="submission" date="2016-11" db="EMBL/GenBank/DDBJ databases">
        <authorList>
            <person name="Varghese N."/>
            <person name="Submissions S."/>
        </authorList>
    </citation>
    <scope>NUCLEOTIDE SEQUENCE [LARGE SCALE GENOMIC DNA]</scope>
    <source>
        <strain evidence="3 4">DSM 19027</strain>
    </source>
</reference>
<name>A0A1M6E563_9FIRM</name>
<feature type="compositionally biased region" description="Low complexity" evidence="1">
    <location>
        <begin position="45"/>
        <end position="59"/>
    </location>
</feature>
<protein>
    <recommendedName>
        <fullName evidence="5">Beta-lactamase enzyme family protein</fullName>
    </recommendedName>
</protein>
<gene>
    <name evidence="3" type="ORF">SAMN05444373_101046</name>
</gene>
<feature type="chain" id="PRO_5012319301" description="Beta-lactamase enzyme family protein" evidence="2">
    <location>
        <begin position="23"/>
        <end position="277"/>
    </location>
</feature>
<dbReference type="AlphaFoldDB" id="A0A1M6E563"/>
<feature type="compositionally biased region" description="Acidic residues" evidence="1">
    <location>
        <begin position="60"/>
        <end position="74"/>
    </location>
</feature>
<dbReference type="RefSeq" id="WP_149678206.1">
    <property type="nucleotide sequence ID" value="NZ_DAONMB010000226.1"/>
</dbReference>
<dbReference type="PROSITE" id="PS51257">
    <property type="entry name" value="PROKAR_LIPOPROTEIN"/>
    <property type="match status" value="1"/>
</dbReference>
<dbReference type="EMBL" id="FQZP01000010">
    <property type="protein sequence ID" value="SHI80519.1"/>
    <property type="molecule type" value="Genomic_DNA"/>
</dbReference>
<feature type="signal peptide" evidence="2">
    <location>
        <begin position="1"/>
        <end position="22"/>
    </location>
</feature>
<organism evidence="3 4">
    <name type="scientific">Thermoclostridium caenicola</name>
    <dbReference type="NCBI Taxonomy" id="659425"/>
    <lineage>
        <taxon>Bacteria</taxon>
        <taxon>Bacillati</taxon>
        <taxon>Bacillota</taxon>
        <taxon>Clostridia</taxon>
        <taxon>Eubacteriales</taxon>
        <taxon>Oscillospiraceae</taxon>
        <taxon>Thermoclostridium</taxon>
    </lineage>
</organism>
<proteinExistence type="predicted"/>
<keyword evidence="4" id="KW-1185">Reference proteome</keyword>
<feature type="region of interest" description="Disordered" evidence="1">
    <location>
        <begin position="26"/>
        <end position="89"/>
    </location>
</feature>
<evidence type="ECO:0000313" key="4">
    <source>
        <dbReference type="Proteomes" id="UP000324781"/>
    </source>
</evidence>
<dbReference type="Proteomes" id="UP000324781">
    <property type="component" value="Unassembled WGS sequence"/>
</dbReference>
<evidence type="ECO:0000256" key="1">
    <source>
        <dbReference type="SAM" id="MobiDB-lite"/>
    </source>
</evidence>
<dbReference type="OrthoDB" id="1953897at2"/>